<name>A0A1H2K4D9_9ACTN</name>
<dbReference type="EMBL" id="LT629791">
    <property type="protein sequence ID" value="SDU63311.1"/>
    <property type="molecule type" value="Genomic_DNA"/>
</dbReference>
<dbReference type="Pfam" id="PF22422">
    <property type="entry name" value="MGH1-like_GH"/>
    <property type="match status" value="1"/>
</dbReference>
<dbReference type="InterPro" id="IPR012341">
    <property type="entry name" value="6hp_glycosidase-like_sf"/>
</dbReference>
<dbReference type="Gene3D" id="1.50.10.10">
    <property type="match status" value="2"/>
</dbReference>
<dbReference type="AlphaFoldDB" id="A0A1H2K4D9"/>
<dbReference type="RefSeq" id="WP_082155120.1">
    <property type="nucleotide sequence ID" value="NZ_KQ061224.1"/>
</dbReference>
<sequence>MERPAVVSTIPGTTTSSRPPDEERWANLDRTIGGWWDSDAVSATEERLVQVNPTAPPEFGTLLFLPFPYVPPSGSAGTFTTMYAWDTDFTSRALLAHGRGDLVRGHLLNYLFMVSRFGYMPNANVTSVMSRSQTPLIADTVWRYHLATKDEELLEHAFPLLKQNYRRYWNAEHHQTPIGLATNRDLGDPYWPPELAAEAETGWDWTPIFGGDVRRCAPLITNCALVRYARALSLIAGQLGRETEAEQFHADAERRAELIRRYCWNEELGFFVEYDHVAQRQLPYLSSCAFYALWTGVATPDQAGQLADRLPLFEHEYGLACTDREYPDPHPDAYPDRPPIAADVPPDLVGGQGQLQWMYPAGWAPEHLIAAEGLDAYGYTAAARRVSARFLRLLVDRYHETGHLWEKYNVVDGTLVLPNSRCGNVPLRGWTATAVVLLGRYVYRGDPLAPTPVVELTAGSDGPRPEHEER</sequence>
<dbReference type="InterPro" id="IPR008928">
    <property type="entry name" value="6-hairpin_glycosidase_sf"/>
</dbReference>
<dbReference type="Proteomes" id="UP000182977">
    <property type="component" value="Chromosome I"/>
</dbReference>
<keyword evidence="4" id="KW-1185">Reference proteome</keyword>
<evidence type="ECO:0000256" key="1">
    <source>
        <dbReference type="SAM" id="MobiDB-lite"/>
    </source>
</evidence>
<feature type="region of interest" description="Disordered" evidence="1">
    <location>
        <begin position="1"/>
        <end position="23"/>
    </location>
</feature>
<dbReference type="GO" id="GO:0004555">
    <property type="term" value="F:alpha,alpha-trehalase activity"/>
    <property type="evidence" value="ECO:0007669"/>
    <property type="project" value="InterPro"/>
</dbReference>
<feature type="domain" description="Mannosylglycerate hydrolase MGH1-like glycoside hydrolase" evidence="2">
    <location>
        <begin position="129"/>
        <end position="414"/>
    </location>
</feature>
<reference evidence="4" key="1">
    <citation type="submission" date="2016-10" db="EMBL/GenBank/DDBJ databases">
        <authorList>
            <person name="Varghese N."/>
            <person name="Submissions S."/>
        </authorList>
    </citation>
    <scope>NUCLEOTIDE SEQUENCE [LARGE SCALE GENOMIC DNA]</scope>
    <source>
        <strain evidence="4">DSM 45079</strain>
    </source>
</reference>
<accession>A0A1H2K4D9</accession>
<dbReference type="InterPro" id="IPR054491">
    <property type="entry name" value="MGH1-like_GH"/>
</dbReference>
<dbReference type="SUPFAM" id="SSF48208">
    <property type="entry name" value="Six-hairpin glycosidases"/>
    <property type="match status" value="1"/>
</dbReference>
<evidence type="ECO:0000259" key="2">
    <source>
        <dbReference type="Pfam" id="PF22422"/>
    </source>
</evidence>
<organism evidence="3 4">
    <name type="scientific">Jiangella alkaliphila</name>
    <dbReference type="NCBI Taxonomy" id="419479"/>
    <lineage>
        <taxon>Bacteria</taxon>
        <taxon>Bacillati</taxon>
        <taxon>Actinomycetota</taxon>
        <taxon>Actinomycetes</taxon>
        <taxon>Jiangellales</taxon>
        <taxon>Jiangellaceae</taxon>
        <taxon>Jiangella</taxon>
    </lineage>
</organism>
<dbReference type="PANTHER" id="PTHR23403:SF6">
    <property type="entry name" value="CYTOSOLIC NEUTRAL TREHALASE-RELATED"/>
    <property type="match status" value="1"/>
</dbReference>
<dbReference type="GO" id="GO:0005993">
    <property type="term" value="P:trehalose catabolic process"/>
    <property type="evidence" value="ECO:0007669"/>
    <property type="project" value="TreeGrafter"/>
</dbReference>
<evidence type="ECO:0000313" key="4">
    <source>
        <dbReference type="Proteomes" id="UP000182977"/>
    </source>
</evidence>
<proteinExistence type="predicted"/>
<dbReference type="STRING" id="419479.SAMN04488563_3390"/>
<dbReference type="InterPro" id="IPR001661">
    <property type="entry name" value="Glyco_hydro_37"/>
</dbReference>
<evidence type="ECO:0000313" key="3">
    <source>
        <dbReference type="EMBL" id="SDU63311.1"/>
    </source>
</evidence>
<gene>
    <name evidence="3" type="ORF">SAMN04488563_3390</name>
</gene>
<dbReference type="OrthoDB" id="9759959at2"/>
<dbReference type="PANTHER" id="PTHR23403">
    <property type="entry name" value="TREHALASE"/>
    <property type="match status" value="1"/>
</dbReference>
<protein>
    <submittedName>
        <fullName evidence="3">Alpha,alpha-trehalase</fullName>
    </submittedName>
</protein>